<dbReference type="OrthoDB" id="9812409at2"/>
<reference evidence="2 3" key="1">
    <citation type="submission" date="2016-10" db="EMBL/GenBank/DDBJ databases">
        <authorList>
            <person name="de Groot N.N."/>
        </authorList>
    </citation>
    <scope>NUCLEOTIDE SEQUENCE [LARGE SCALE GENOMIC DNA]</scope>
    <source>
        <strain evidence="2 3">LMG 2247</strain>
    </source>
</reference>
<keyword evidence="1" id="KW-1133">Transmembrane helix</keyword>
<dbReference type="Proteomes" id="UP000199706">
    <property type="component" value="Unassembled WGS sequence"/>
</dbReference>
<keyword evidence="1" id="KW-0812">Transmembrane</keyword>
<evidence type="ECO:0000313" key="3">
    <source>
        <dbReference type="Proteomes" id="UP000199706"/>
    </source>
</evidence>
<evidence type="ECO:0000313" key="2">
    <source>
        <dbReference type="EMBL" id="SDG25955.1"/>
    </source>
</evidence>
<proteinExistence type="predicted"/>
<gene>
    <name evidence="2" type="ORF">SAMN05216466_102643</name>
</gene>
<organism evidence="2 3">
    <name type="scientific">Paraburkholderia phenazinium</name>
    <dbReference type="NCBI Taxonomy" id="60549"/>
    <lineage>
        <taxon>Bacteria</taxon>
        <taxon>Pseudomonadati</taxon>
        <taxon>Pseudomonadota</taxon>
        <taxon>Betaproteobacteria</taxon>
        <taxon>Burkholderiales</taxon>
        <taxon>Burkholderiaceae</taxon>
        <taxon>Paraburkholderia</taxon>
    </lineage>
</organism>
<feature type="transmembrane region" description="Helical" evidence="1">
    <location>
        <begin position="98"/>
        <end position="120"/>
    </location>
</feature>
<name>A0A1G7SSA8_9BURK</name>
<protein>
    <submittedName>
        <fullName evidence="2">Uncharacterized membrane protein</fullName>
    </submittedName>
</protein>
<accession>A0A1G7SSA8</accession>
<feature type="transmembrane region" description="Helical" evidence="1">
    <location>
        <begin position="38"/>
        <end position="62"/>
    </location>
</feature>
<feature type="transmembrane region" description="Helical" evidence="1">
    <location>
        <begin position="132"/>
        <end position="153"/>
    </location>
</feature>
<dbReference type="EMBL" id="FNCJ01000002">
    <property type="protein sequence ID" value="SDG25955.1"/>
    <property type="molecule type" value="Genomic_DNA"/>
</dbReference>
<evidence type="ECO:0000256" key="1">
    <source>
        <dbReference type="SAM" id="Phobius"/>
    </source>
</evidence>
<dbReference type="AlphaFoldDB" id="A0A1G7SSA8"/>
<sequence length="154" mass="15369">MTVYLLALLIGVVAGLRAMTAPAAVSWGAYLGWLPLQHTPLAFLGFAVTPYILSVLTIGELITDQLPTTPSRTVPIQFGARLVSGGLCGAAAGAPHNAMIAGLIAGAIGAAIGTFGGARARGWLAAAMGRDLPAAIIEDIVAIGAAALIVATLA</sequence>
<dbReference type="RefSeq" id="WP_090682838.1">
    <property type="nucleotide sequence ID" value="NZ_FNCJ01000002.1"/>
</dbReference>
<keyword evidence="1" id="KW-0472">Membrane</keyword>